<name>A0AAV7WNX2_PLEWA</name>
<dbReference type="EMBL" id="JANPWB010000001">
    <property type="protein sequence ID" value="KAJ1214480.1"/>
    <property type="molecule type" value="Genomic_DNA"/>
</dbReference>
<sequence>MQEIESEKRKCEKSLTPNGKKRGSTPVGLSGAGKAPTTNADADSSAHPTLPTSVTHEASSSFTTSGADGAGETQWQRQAIFFSI</sequence>
<feature type="region of interest" description="Disordered" evidence="1">
    <location>
        <begin position="1"/>
        <end position="84"/>
    </location>
</feature>
<dbReference type="Proteomes" id="UP001066276">
    <property type="component" value="Chromosome 1_1"/>
</dbReference>
<accession>A0AAV7WNX2</accession>
<feature type="compositionally biased region" description="Basic and acidic residues" evidence="1">
    <location>
        <begin position="1"/>
        <end position="13"/>
    </location>
</feature>
<reference evidence="2" key="1">
    <citation type="journal article" date="2022" name="bioRxiv">
        <title>Sequencing and chromosome-scale assembly of the giantPleurodeles waltlgenome.</title>
        <authorList>
            <person name="Brown T."/>
            <person name="Elewa A."/>
            <person name="Iarovenko S."/>
            <person name="Subramanian E."/>
            <person name="Araus A.J."/>
            <person name="Petzold A."/>
            <person name="Susuki M."/>
            <person name="Suzuki K.-i.T."/>
            <person name="Hayashi T."/>
            <person name="Toyoda A."/>
            <person name="Oliveira C."/>
            <person name="Osipova E."/>
            <person name="Leigh N.D."/>
            <person name="Simon A."/>
            <person name="Yun M.H."/>
        </authorList>
    </citation>
    <scope>NUCLEOTIDE SEQUENCE</scope>
    <source>
        <strain evidence="2">20211129_DDA</strain>
        <tissue evidence="2">Liver</tissue>
    </source>
</reference>
<protein>
    <submittedName>
        <fullName evidence="2">Uncharacterized protein</fullName>
    </submittedName>
</protein>
<evidence type="ECO:0000256" key="1">
    <source>
        <dbReference type="SAM" id="MobiDB-lite"/>
    </source>
</evidence>
<evidence type="ECO:0000313" key="2">
    <source>
        <dbReference type="EMBL" id="KAJ1214480.1"/>
    </source>
</evidence>
<comment type="caution">
    <text evidence="2">The sequence shown here is derived from an EMBL/GenBank/DDBJ whole genome shotgun (WGS) entry which is preliminary data.</text>
</comment>
<evidence type="ECO:0000313" key="3">
    <source>
        <dbReference type="Proteomes" id="UP001066276"/>
    </source>
</evidence>
<dbReference type="AlphaFoldDB" id="A0AAV7WNX2"/>
<keyword evidence="3" id="KW-1185">Reference proteome</keyword>
<proteinExistence type="predicted"/>
<gene>
    <name evidence="2" type="ORF">NDU88_002098</name>
</gene>
<feature type="compositionally biased region" description="Polar residues" evidence="1">
    <location>
        <begin position="36"/>
        <end position="66"/>
    </location>
</feature>
<organism evidence="2 3">
    <name type="scientific">Pleurodeles waltl</name>
    <name type="common">Iberian ribbed newt</name>
    <dbReference type="NCBI Taxonomy" id="8319"/>
    <lineage>
        <taxon>Eukaryota</taxon>
        <taxon>Metazoa</taxon>
        <taxon>Chordata</taxon>
        <taxon>Craniata</taxon>
        <taxon>Vertebrata</taxon>
        <taxon>Euteleostomi</taxon>
        <taxon>Amphibia</taxon>
        <taxon>Batrachia</taxon>
        <taxon>Caudata</taxon>
        <taxon>Salamandroidea</taxon>
        <taxon>Salamandridae</taxon>
        <taxon>Pleurodelinae</taxon>
        <taxon>Pleurodeles</taxon>
    </lineage>
</organism>